<dbReference type="EMBL" id="JAIWQS010000008">
    <property type="protein sequence ID" value="KAJ8900608.1"/>
    <property type="molecule type" value="Genomic_DNA"/>
</dbReference>
<dbReference type="PROSITE" id="PS50004">
    <property type="entry name" value="C2"/>
    <property type="match status" value="1"/>
</dbReference>
<dbReference type="SUPFAM" id="SSF49562">
    <property type="entry name" value="C2 domain (Calcium/lipid-binding domain, CaLB)"/>
    <property type="match status" value="1"/>
</dbReference>
<feature type="domain" description="C2" evidence="3">
    <location>
        <begin position="1"/>
        <end position="132"/>
    </location>
</feature>
<evidence type="ECO:0000313" key="4">
    <source>
        <dbReference type="EMBL" id="KAJ8900608.1"/>
    </source>
</evidence>
<evidence type="ECO:0000313" key="5">
    <source>
        <dbReference type="Proteomes" id="UP001159364"/>
    </source>
</evidence>
<sequence>MRMELSVNSMETKKGILEILLVQAEGIRHTNLLGRPAYYVIVQCGTHLQRSKVTRVSGLLVDVFWHTNAGKDEKAWWNQKFVFEFPLIDWKHQTHLKLRIMDKEFLSRGGFVGETIIYIGGIISEGIEKGNLAVKPSSYNVVLEDDTFKGEIKIGFKFLASKEVSMETKSFIAVVNNQPRQSVSRSIRNLWNFSWWRFWFYSNRTIHACK</sequence>
<reference evidence="4 5" key="1">
    <citation type="submission" date="2021-09" db="EMBL/GenBank/DDBJ databases">
        <title>Genomic insights and catalytic innovation underlie evolution of tropane alkaloids biosynthesis.</title>
        <authorList>
            <person name="Wang Y.-J."/>
            <person name="Tian T."/>
            <person name="Huang J.-P."/>
            <person name="Huang S.-X."/>
        </authorList>
    </citation>
    <scope>NUCLEOTIDE SEQUENCE [LARGE SCALE GENOMIC DNA]</scope>
    <source>
        <strain evidence="4">KIB-2018</strain>
        <tissue evidence="4">Leaf</tissue>
    </source>
</reference>
<protein>
    <recommendedName>
        <fullName evidence="3">C2 domain-containing protein</fullName>
    </recommendedName>
</protein>
<dbReference type="Gene3D" id="2.60.40.150">
    <property type="entry name" value="C2 domain"/>
    <property type="match status" value="1"/>
</dbReference>
<organism evidence="4 5">
    <name type="scientific">Erythroxylum novogranatense</name>
    <dbReference type="NCBI Taxonomy" id="1862640"/>
    <lineage>
        <taxon>Eukaryota</taxon>
        <taxon>Viridiplantae</taxon>
        <taxon>Streptophyta</taxon>
        <taxon>Embryophyta</taxon>
        <taxon>Tracheophyta</taxon>
        <taxon>Spermatophyta</taxon>
        <taxon>Magnoliopsida</taxon>
        <taxon>eudicotyledons</taxon>
        <taxon>Gunneridae</taxon>
        <taxon>Pentapetalae</taxon>
        <taxon>rosids</taxon>
        <taxon>fabids</taxon>
        <taxon>Malpighiales</taxon>
        <taxon>Erythroxylaceae</taxon>
        <taxon>Erythroxylum</taxon>
    </lineage>
</organism>
<accession>A0AAV8UHQ0</accession>
<dbReference type="Proteomes" id="UP001159364">
    <property type="component" value="Linkage Group LG08"/>
</dbReference>
<evidence type="ECO:0000256" key="2">
    <source>
        <dbReference type="ARBA" id="ARBA00022837"/>
    </source>
</evidence>
<dbReference type="PANTHER" id="PTHR46502">
    <property type="entry name" value="C2 DOMAIN-CONTAINING"/>
    <property type="match status" value="1"/>
</dbReference>
<dbReference type="GO" id="GO:0046872">
    <property type="term" value="F:metal ion binding"/>
    <property type="evidence" value="ECO:0007669"/>
    <property type="project" value="UniProtKB-KW"/>
</dbReference>
<dbReference type="AlphaFoldDB" id="A0AAV8UHQ0"/>
<dbReference type="InterPro" id="IPR035892">
    <property type="entry name" value="C2_domain_sf"/>
</dbReference>
<comment type="caution">
    <text evidence="4">The sequence shown here is derived from an EMBL/GenBank/DDBJ whole genome shotgun (WGS) entry which is preliminary data.</text>
</comment>
<dbReference type="Pfam" id="PF00168">
    <property type="entry name" value="C2"/>
    <property type="match status" value="1"/>
</dbReference>
<name>A0AAV8UHQ0_9ROSI</name>
<gene>
    <name evidence="4" type="ORF">K2173_025385</name>
</gene>
<dbReference type="InterPro" id="IPR000008">
    <property type="entry name" value="C2_dom"/>
</dbReference>
<evidence type="ECO:0000256" key="1">
    <source>
        <dbReference type="ARBA" id="ARBA00022723"/>
    </source>
</evidence>
<keyword evidence="2" id="KW-0106">Calcium</keyword>
<evidence type="ECO:0000259" key="3">
    <source>
        <dbReference type="PROSITE" id="PS50004"/>
    </source>
</evidence>
<dbReference type="PANTHER" id="PTHR46502:SF14">
    <property type="entry name" value="CALCIUM-DEPENDENT LIPID-BINDING (CALB DOMAIN) FAMILY PROTEIN"/>
    <property type="match status" value="1"/>
</dbReference>
<keyword evidence="5" id="KW-1185">Reference proteome</keyword>
<proteinExistence type="predicted"/>
<keyword evidence="1" id="KW-0479">Metal-binding</keyword>